<dbReference type="CDD" id="cd00887">
    <property type="entry name" value="MoeA"/>
    <property type="match status" value="1"/>
</dbReference>
<feature type="domain" description="MoaB/Mog" evidence="12">
    <location>
        <begin position="185"/>
        <end position="326"/>
    </location>
</feature>
<keyword evidence="8 11" id="KW-0460">Magnesium</keyword>
<evidence type="ECO:0000256" key="1">
    <source>
        <dbReference type="ARBA" id="ARBA00001946"/>
    </source>
</evidence>
<dbReference type="Pfam" id="PF03453">
    <property type="entry name" value="MoeA_N"/>
    <property type="match status" value="1"/>
</dbReference>
<gene>
    <name evidence="13" type="ORF">ENW50_02470</name>
</gene>
<keyword evidence="6 11" id="KW-0808">Transferase</keyword>
<comment type="caution">
    <text evidence="13">The sequence shown here is derived from an EMBL/GenBank/DDBJ whole genome shotgun (WGS) entry which is preliminary data.</text>
</comment>
<dbReference type="NCBIfam" id="NF045515">
    <property type="entry name" value="Glp_gephyrin"/>
    <property type="match status" value="1"/>
</dbReference>
<evidence type="ECO:0000259" key="12">
    <source>
        <dbReference type="SMART" id="SM00852"/>
    </source>
</evidence>
<comment type="catalytic activity">
    <reaction evidence="10">
        <text>adenylyl-molybdopterin + molybdate = Mo-molybdopterin + AMP + H(+)</text>
        <dbReference type="Rhea" id="RHEA:35047"/>
        <dbReference type="ChEBI" id="CHEBI:15378"/>
        <dbReference type="ChEBI" id="CHEBI:36264"/>
        <dbReference type="ChEBI" id="CHEBI:62727"/>
        <dbReference type="ChEBI" id="CHEBI:71302"/>
        <dbReference type="ChEBI" id="CHEBI:456215"/>
        <dbReference type="EC" id="2.10.1.1"/>
    </reaction>
</comment>
<dbReference type="FunFam" id="3.40.980.10:FF:000004">
    <property type="entry name" value="Molybdopterin molybdenumtransferase"/>
    <property type="match status" value="1"/>
</dbReference>
<comment type="function">
    <text evidence="2 11">Catalyzes the insertion of molybdate into adenylated molybdopterin with the concomitant release of AMP.</text>
</comment>
<dbReference type="GO" id="GO:0006777">
    <property type="term" value="P:Mo-molybdopterin cofactor biosynthetic process"/>
    <property type="evidence" value="ECO:0007669"/>
    <property type="project" value="UniProtKB-UniRule"/>
</dbReference>
<keyword evidence="9 11" id="KW-0501">Molybdenum cofactor biosynthesis</keyword>
<dbReference type="InterPro" id="IPR036425">
    <property type="entry name" value="MoaB/Mog-like_dom_sf"/>
</dbReference>
<dbReference type="NCBIfam" id="TIGR00177">
    <property type="entry name" value="molyb_syn"/>
    <property type="match status" value="1"/>
</dbReference>
<dbReference type="GO" id="GO:0061599">
    <property type="term" value="F:molybdopterin molybdotransferase activity"/>
    <property type="evidence" value="ECO:0007669"/>
    <property type="project" value="UniProtKB-UniRule"/>
</dbReference>
<dbReference type="GO" id="GO:0005829">
    <property type="term" value="C:cytosol"/>
    <property type="evidence" value="ECO:0007669"/>
    <property type="project" value="TreeGrafter"/>
</dbReference>
<organism evidence="13">
    <name type="scientific">Acidobacterium capsulatum</name>
    <dbReference type="NCBI Taxonomy" id="33075"/>
    <lineage>
        <taxon>Bacteria</taxon>
        <taxon>Pseudomonadati</taxon>
        <taxon>Acidobacteriota</taxon>
        <taxon>Terriglobia</taxon>
        <taxon>Terriglobales</taxon>
        <taxon>Acidobacteriaceae</taxon>
        <taxon>Acidobacterium</taxon>
    </lineage>
</organism>
<dbReference type="InterPro" id="IPR036135">
    <property type="entry name" value="MoeA_linker/N_sf"/>
</dbReference>
<dbReference type="EC" id="2.10.1.1" evidence="11"/>
<dbReference type="SUPFAM" id="SSF63882">
    <property type="entry name" value="MoeA N-terminal region -like"/>
    <property type="match status" value="1"/>
</dbReference>
<dbReference type="EMBL" id="DTKL01000015">
    <property type="protein sequence ID" value="HGY93543.1"/>
    <property type="molecule type" value="Genomic_DNA"/>
</dbReference>
<dbReference type="InterPro" id="IPR038987">
    <property type="entry name" value="MoeA-like"/>
</dbReference>
<dbReference type="PANTHER" id="PTHR10192">
    <property type="entry name" value="MOLYBDOPTERIN BIOSYNTHESIS PROTEIN"/>
    <property type="match status" value="1"/>
</dbReference>
<dbReference type="Gene3D" id="3.90.105.10">
    <property type="entry name" value="Molybdopterin biosynthesis moea protein, domain 2"/>
    <property type="match status" value="1"/>
</dbReference>
<dbReference type="Gene3D" id="2.40.340.10">
    <property type="entry name" value="MoeA, C-terminal, domain IV"/>
    <property type="match status" value="1"/>
</dbReference>
<evidence type="ECO:0000256" key="3">
    <source>
        <dbReference type="ARBA" id="ARBA00005046"/>
    </source>
</evidence>
<sequence>MSEQVLAYREAERVVLAEARRLLECERIAQRVSLSSSAGRILAEVVHADRDQPPFPRATRDGFAWNAGSSAAGPHRVLGTVRAGEMWNGAPLASGEAVEIMTGAAVPEGADAVAMVEHVERSGDEVRLQAGRTLAAGENVVPVGAEARSCDVVVPAGTRLGPAQIAAAAACGYAEIAVAAKARVAILATGDELVPVAETPAPAQIRNSNSYSLSAQLLAMGAEPVRLPIVPDDARATEEAIRAALACDLLVMTGGVSMGRFDYVEQALQRVGAEFLFTGVRMQPGKPVVFGRARHEGEPRYFLGLPGNPVSTMVTFALFGAPLVAALMGEAPERWPRWTRGALTREVSVKPGLTRFLPAQIESSIDGVRVTPVAWQGSGDLASTARAEGFVVVPEEAERLEAGAKVTALLLG</sequence>
<dbReference type="Pfam" id="PF03454">
    <property type="entry name" value="MoeA_C"/>
    <property type="match status" value="1"/>
</dbReference>
<dbReference type="UniPathway" id="UPA00344"/>
<keyword evidence="7 11" id="KW-0479">Metal-binding</keyword>
<evidence type="ECO:0000256" key="8">
    <source>
        <dbReference type="ARBA" id="ARBA00022842"/>
    </source>
</evidence>
<name>A0A7V4XQZ3_9BACT</name>
<dbReference type="InterPro" id="IPR001453">
    <property type="entry name" value="MoaB/Mog_dom"/>
</dbReference>
<dbReference type="InterPro" id="IPR005111">
    <property type="entry name" value="MoeA_C_domain_IV"/>
</dbReference>
<comment type="similarity">
    <text evidence="4 11">Belongs to the MoeA family.</text>
</comment>
<evidence type="ECO:0000256" key="7">
    <source>
        <dbReference type="ARBA" id="ARBA00022723"/>
    </source>
</evidence>
<dbReference type="AlphaFoldDB" id="A0A7V4XQZ3"/>
<reference evidence="13" key="1">
    <citation type="journal article" date="2020" name="mSystems">
        <title>Genome- and Community-Level Interaction Insights into Carbon Utilization and Element Cycling Functions of Hydrothermarchaeota in Hydrothermal Sediment.</title>
        <authorList>
            <person name="Zhou Z."/>
            <person name="Liu Y."/>
            <person name="Xu W."/>
            <person name="Pan J."/>
            <person name="Luo Z.H."/>
            <person name="Li M."/>
        </authorList>
    </citation>
    <scope>NUCLEOTIDE SEQUENCE [LARGE SCALE GENOMIC DNA]</scope>
    <source>
        <strain evidence="13">SpSt-855</strain>
    </source>
</reference>
<dbReference type="SUPFAM" id="SSF53218">
    <property type="entry name" value="Molybdenum cofactor biosynthesis proteins"/>
    <property type="match status" value="1"/>
</dbReference>
<protein>
    <recommendedName>
        <fullName evidence="11">Molybdopterin molybdenumtransferase</fullName>
        <ecNumber evidence="11">2.10.1.1</ecNumber>
    </recommendedName>
</protein>
<dbReference type="PANTHER" id="PTHR10192:SF5">
    <property type="entry name" value="GEPHYRIN"/>
    <property type="match status" value="1"/>
</dbReference>
<evidence type="ECO:0000313" key="13">
    <source>
        <dbReference type="EMBL" id="HGY93543.1"/>
    </source>
</evidence>
<accession>A0A7V4XQZ3</accession>
<keyword evidence="5 11" id="KW-0500">Molybdenum</keyword>
<evidence type="ECO:0000256" key="11">
    <source>
        <dbReference type="RuleBase" id="RU365090"/>
    </source>
</evidence>
<dbReference type="Gene3D" id="2.170.190.11">
    <property type="entry name" value="Molybdopterin biosynthesis moea protein, domain 3"/>
    <property type="match status" value="1"/>
</dbReference>
<evidence type="ECO:0000256" key="2">
    <source>
        <dbReference type="ARBA" id="ARBA00002901"/>
    </source>
</evidence>
<evidence type="ECO:0000256" key="5">
    <source>
        <dbReference type="ARBA" id="ARBA00022505"/>
    </source>
</evidence>
<proteinExistence type="inferred from homology"/>
<dbReference type="SUPFAM" id="SSF63867">
    <property type="entry name" value="MoeA C-terminal domain-like"/>
    <property type="match status" value="1"/>
</dbReference>
<dbReference type="SMART" id="SM00852">
    <property type="entry name" value="MoCF_biosynth"/>
    <property type="match status" value="1"/>
</dbReference>
<comment type="pathway">
    <text evidence="3 11">Cofactor biosynthesis; molybdopterin biosynthesis.</text>
</comment>
<dbReference type="GO" id="GO:0046872">
    <property type="term" value="F:metal ion binding"/>
    <property type="evidence" value="ECO:0007669"/>
    <property type="project" value="UniProtKB-UniRule"/>
</dbReference>
<evidence type="ECO:0000256" key="4">
    <source>
        <dbReference type="ARBA" id="ARBA00010763"/>
    </source>
</evidence>
<evidence type="ECO:0000256" key="6">
    <source>
        <dbReference type="ARBA" id="ARBA00022679"/>
    </source>
</evidence>
<dbReference type="InterPro" id="IPR036688">
    <property type="entry name" value="MoeA_C_domain_IV_sf"/>
</dbReference>
<dbReference type="Gene3D" id="3.40.980.10">
    <property type="entry name" value="MoaB/Mog-like domain"/>
    <property type="match status" value="1"/>
</dbReference>
<comment type="cofactor">
    <cofactor evidence="1 11">
        <name>Mg(2+)</name>
        <dbReference type="ChEBI" id="CHEBI:18420"/>
    </cofactor>
</comment>
<evidence type="ECO:0000256" key="9">
    <source>
        <dbReference type="ARBA" id="ARBA00023150"/>
    </source>
</evidence>
<dbReference type="InterPro" id="IPR005110">
    <property type="entry name" value="MoeA_linker/N"/>
</dbReference>
<evidence type="ECO:0000256" key="10">
    <source>
        <dbReference type="ARBA" id="ARBA00047317"/>
    </source>
</evidence>
<dbReference type="Pfam" id="PF00994">
    <property type="entry name" value="MoCF_biosynth"/>
    <property type="match status" value="1"/>
</dbReference>